<dbReference type="PANTHER" id="PTHR35218:SF9">
    <property type="entry name" value="ENDONUCLEASE_EXONUCLEASE_PHOSPHATASE DOMAIN-CONTAINING PROTEIN"/>
    <property type="match status" value="1"/>
</dbReference>
<sequence>MEEEFVMISIEDDEQCGIIYEENTESLSEIDTHWCLVGRFLTDSSIDFQVMQHKMASLWRPGKGMYVNQLEANQFLFQFYHEIDIKRGVLPSSSFDSIGRASQKEDETKKNDKFCEKLFDTPMEMIEKPYGSWMRAEPRRRSHTMGSKWLRSGGTIPSNNARDDRGAKAGTVKDAAEISQSGSPLLMSTVSWNCQGMGPPWKLRFLQDVIRQERPSIVFLCETLSNKEKMEWVQARLGFKGMIVVEAQGRSGGLALLWKETNQVKLISLLKHHIDVEVNINGMQTWRLTGFYGEPKRSKRRKTWDLLRNLARDSNLPWCTIGDMNNIVSQEDKKGGTLYPQRLLDGFNEVLENTGLKDLELYGHQYIF</sequence>
<feature type="domain" description="DUF4283" evidence="3">
    <location>
        <begin position="33"/>
        <end position="87"/>
    </location>
</feature>
<accession>A0AAD8HGK6</accession>
<dbReference type="Gene3D" id="3.60.10.10">
    <property type="entry name" value="Endonuclease/exonuclease/phosphatase"/>
    <property type="match status" value="1"/>
</dbReference>
<evidence type="ECO:0000256" key="1">
    <source>
        <dbReference type="SAM" id="MobiDB-lite"/>
    </source>
</evidence>
<dbReference type="Pfam" id="PF14111">
    <property type="entry name" value="DUF4283"/>
    <property type="match status" value="1"/>
</dbReference>
<dbReference type="AlphaFoldDB" id="A0AAD8HGK6"/>
<dbReference type="InterPro" id="IPR025558">
    <property type="entry name" value="DUF4283"/>
</dbReference>
<dbReference type="GO" id="GO:0003824">
    <property type="term" value="F:catalytic activity"/>
    <property type="evidence" value="ECO:0007669"/>
    <property type="project" value="InterPro"/>
</dbReference>
<dbReference type="InterPro" id="IPR005135">
    <property type="entry name" value="Endo/exonuclease/phosphatase"/>
</dbReference>
<name>A0AAD8HGK6_9APIA</name>
<dbReference type="Pfam" id="PF03372">
    <property type="entry name" value="Exo_endo_phos"/>
    <property type="match status" value="1"/>
</dbReference>
<proteinExistence type="predicted"/>
<evidence type="ECO:0000313" key="4">
    <source>
        <dbReference type="EMBL" id="KAK1366218.1"/>
    </source>
</evidence>
<keyword evidence="5" id="KW-1185">Reference proteome</keyword>
<gene>
    <name evidence="4" type="ORF">POM88_041779</name>
</gene>
<dbReference type="InterPro" id="IPR036691">
    <property type="entry name" value="Endo/exonu/phosph_ase_sf"/>
</dbReference>
<protein>
    <recommendedName>
        <fullName evidence="6">Endonuclease/exonuclease/phosphatase domain-containing protein</fullName>
    </recommendedName>
</protein>
<feature type="region of interest" description="Disordered" evidence="1">
    <location>
        <begin position="144"/>
        <end position="166"/>
    </location>
</feature>
<reference evidence="4" key="1">
    <citation type="submission" date="2023-02" db="EMBL/GenBank/DDBJ databases">
        <title>Genome of toxic invasive species Heracleum sosnowskyi carries increased number of genes despite the absence of recent whole-genome duplications.</title>
        <authorList>
            <person name="Schelkunov M."/>
            <person name="Shtratnikova V."/>
            <person name="Makarenko M."/>
            <person name="Klepikova A."/>
            <person name="Omelchenko D."/>
            <person name="Novikova G."/>
            <person name="Obukhova E."/>
            <person name="Bogdanov V."/>
            <person name="Penin A."/>
            <person name="Logacheva M."/>
        </authorList>
    </citation>
    <scope>NUCLEOTIDE SEQUENCE</scope>
    <source>
        <strain evidence="4">Hsosn_3</strain>
        <tissue evidence="4">Leaf</tissue>
    </source>
</reference>
<reference evidence="4" key="2">
    <citation type="submission" date="2023-05" db="EMBL/GenBank/DDBJ databases">
        <authorList>
            <person name="Schelkunov M.I."/>
        </authorList>
    </citation>
    <scope>NUCLEOTIDE SEQUENCE</scope>
    <source>
        <strain evidence="4">Hsosn_3</strain>
        <tissue evidence="4">Leaf</tissue>
    </source>
</reference>
<comment type="caution">
    <text evidence="4">The sequence shown here is derived from an EMBL/GenBank/DDBJ whole genome shotgun (WGS) entry which is preliminary data.</text>
</comment>
<evidence type="ECO:0000259" key="2">
    <source>
        <dbReference type="Pfam" id="PF03372"/>
    </source>
</evidence>
<dbReference type="EMBL" id="JAUIZM010000009">
    <property type="protein sequence ID" value="KAK1366218.1"/>
    <property type="molecule type" value="Genomic_DNA"/>
</dbReference>
<organism evidence="4 5">
    <name type="scientific">Heracleum sosnowskyi</name>
    <dbReference type="NCBI Taxonomy" id="360622"/>
    <lineage>
        <taxon>Eukaryota</taxon>
        <taxon>Viridiplantae</taxon>
        <taxon>Streptophyta</taxon>
        <taxon>Embryophyta</taxon>
        <taxon>Tracheophyta</taxon>
        <taxon>Spermatophyta</taxon>
        <taxon>Magnoliopsida</taxon>
        <taxon>eudicotyledons</taxon>
        <taxon>Gunneridae</taxon>
        <taxon>Pentapetalae</taxon>
        <taxon>asterids</taxon>
        <taxon>campanulids</taxon>
        <taxon>Apiales</taxon>
        <taxon>Apiaceae</taxon>
        <taxon>Apioideae</taxon>
        <taxon>apioid superclade</taxon>
        <taxon>Tordylieae</taxon>
        <taxon>Tordyliinae</taxon>
        <taxon>Heracleum</taxon>
    </lineage>
</organism>
<evidence type="ECO:0000259" key="3">
    <source>
        <dbReference type="Pfam" id="PF14111"/>
    </source>
</evidence>
<dbReference type="PANTHER" id="PTHR35218">
    <property type="entry name" value="RNASE H DOMAIN-CONTAINING PROTEIN"/>
    <property type="match status" value="1"/>
</dbReference>
<dbReference type="SUPFAM" id="SSF56219">
    <property type="entry name" value="DNase I-like"/>
    <property type="match status" value="1"/>
</dbReference>
<evidence type="ECO:0000313" key="5">
    <source>
        <dbReference type="Proteomes" id="UP001237642"/>
    </source>
</evidence>
<dbReference type="Proteomes" id="UP001237642">
    <property type="component" value="Unassembled WGS sequence"/>
</dbReference>
<evidence type="ECO:0008006" key="6">
    <source>
        <dbReference type="Google" id="ProtNLM"/>
    </source>
</evidence>
<feature type="domain" description="Endonuclease/exonuclease/phosphatase" evidence="2">
    <location>
        <begin position="190"/>
        <end position="332"/>
    </location>
</feature>